<dbReference type="EMBL" id="CAJGYO010000017">
    <property type="protein sequence ID" value="CAD6332719.1"/>
    <property type="molecule type" value="Genomic_DNA"/>
</dbReference>
<keyword evidence="1" id="KW-0812">Transmembrane</keyword>
<name>A0A811RTZ4_9POAL</name>
<dbReference type="Proteomes" id="UP000604825">
    <property type="component" value="Unassembled WGS sequence"/>
</dbReference>
<feature type="transmembrane region" description="Helical" evidence="1">
    <location>
        <begin position="66"/>
        <end position="84"/>
    </location>
</feature>
<dbReference type="OrthoDB" id="1932652at2759"/>
<proteinExistence type="predicted"/>
<accession>A0A811RTZ4</accession>
<keyword evidence="1" id="KW-0472">Membrane</keyword>
<evidence type="ECO:0000313" key="3">
    <source>
        <dbReference type="Proteomes" id="UP000604825"/>
    </source>
</evidence>
<protein>
    <submittedName>
        <fullName evidence="2">Uncharacterized protein</fullName>
    </submittedName>
</protein>
<keyword evidence="3" id="KW-1185">Reference proteome</keyword>
<reference evidence="2" key="1">
    <citation type="submission" date="2020-10" db="EMBL/GenBank/DDBJ databases">
        <authorList>
            <person name="Han B."/>
            <person name="Lu T."/>
            <person name="Zhao Q."/>
            <person name="Huang X."/>
            <person name="Zhao Y."/>
        </authorList>
    </citation>
    <scope>NUCLEOTIDE SEQUENCE</scope>
</reference>
<keyword evidence="1" id="KW-1133">Transmembrane helix</keyword>
<sequence>MSPCSVQQLLLPLMASGGREEQHQHQQRQPCAGRIRALPSAEVINEILSPKLVPGSPADTGDVSSLVPVSALMLLFYFVSNWVVPVRHSYELYAWQGRRTSIAR</sequence>
<organism evidence="2 3">
    <name type="scientific">Miscanthus lutarioriparius</name>
    <dbReference type="NCBI Taxonomy" id="422564"/>
    <lineage>
        <taxon>Eukaryota</taxon>
        <taxon>Viridiplantae</taxon>
        <taxon>Streptophyta</taxon>
        <taxon>Embryophyta</taxon>
        <taxon>Tracheophyta</taxon>
        <taxon>Spermatophyta</taxon>
        <taxon>Magnoliopsida</taxon>
        <taxon>Liliopsida</taxon>
        <taxon>Poales</taxon>
        <taxon>Poaceae</taxon>
        <taxon>PACMAD clade</taxon>
        <taxon>Panicoideae</taxon>
        <taxon>Andropogonodae</taxon>
        <taxon>Andropogoneae</taxon>
        <taxon>Saccharinae</taxon>
        <taxon>Miscanthus</taxon>
    </lineage>
</organism>
<gene>
    <name evidence="2" type="ORF">NCGR_LOCUS56817</name>
</gene>
<evidence type="ECO:0000313" key="2">
    <source>
        <dbReference type="EMBL" id="CAD6332719.1"/>
    </source>
</evidence>
<comment type="caution">
    <text evidence="2">The sequence shown here is derived from an EMBL/GenBank/DDBJ whole genome shotgun (WGS) entry which is preliminary data.</text>
</comment>
<dbReference type="PANTHER" id="PTHR37196:SF2">
    <property type="entry name" value="TRANSMEMBRANE PROTEIN"/>
    <property type="match status" value="1"/>
</dbReference>
<dbReference type="AlphaFoldDB" id="A0A811RTZ4"/>
<dbReference type="PANTHER" id="PTHR37196">
    <property type="entry name" value="TRANSMEMBRANE PROTEIN"/>
    <property type="match status" value="1"/>
</dbReference>
<evidence type="ECO:0000256" key="1">
    <source>
        <dbReference type="SAM" id="Phobius"/>
    </source>
</evidence>